<reference evidence="2" key="1">
    <citation type="submission" date="2021-05" db="EMBL/GenBank/DDBJ databases">
        <authorList>
            <person name="Alioto T."/>
            <person name="Alioto T."/>
            <person name="Gomez Garrido J."/>
        </authorList>
    </citation>
    <scope>NUCLEOTIDE SEQUENCE</scope>
</reference>
<dbReference type="EMBL" id="HBUE01191886">
    <property type="protein sequence ID" value="CAG6525607.1"/>
    <property type="molecule type" value="Transcribed_RNA"/>
</dbReference>
<accession>A0A8D8MBA7</accession>
<protein>
    <submittedName>
        <fullName evidence="2">(northern house mosquito) hypothetical protein</fullName>
    </submittedName>
</protein>
<dbReference type="EMBL" id="HBUE01297797">
    <property type="protein sequence ID" value="CAG6577314.1"/>
    <property type="molecule type" value="Transcribed_RNA"/>
</dbReference>
<evidence type="ECO:0000313" key="2">
    <source>
        <dbReference type="EMBL" id="CAG6525607.1"/>
    </source>
</evidence>
<name>A0A8D8MBA7_CULPI</name>
<evidence type="ECO:0000256" key="1">
    <source>
        <dbReference type="SAM" id="MobiDB-lite"/>
    </source>
</evidence>
<organism evidence="2">
    <name type="scientific">Culex pipiens</name>
    <name type="common">House mosquito</name>
    <dbReference type="NCBI Taxonomy" id="7175"/>
    <lineage>
        <taxon>Eukaryota</taxon>
        <taxon>Metazoa</taxon>
        <taxon>Ecdysozoa</taxon>
        <taxon>Arthropoda</taxon>
        <taxon>Hexapoda</taxon>
        <taxon>Insecta</taxon>
        <taxon>Pterygota</taxon>
        <taxon>Neoptera</taxon>
        <taxon>Endopterygota</taxon>
        <taxon>Diptera</taxon>
        <taxon>Nematocera</taxon>
        <taxon>Culicoidea</taxon>
        <taxon>Culicidae</taxon>
        <taxon>Culicinae</taxon>
        <taxon>Culicini</taxon>
        <taxon>Culex</taxon>
        <taxon>Culex</taxon>
    </lineage>
</organism>
<feature type="region of interest" description="Disordered" evidence="1">
    <location>
        <begin position="26"/>
        <end position="104"/>
    </location>
</feature>
<dbReference type="AlphaFoldDB" id="A0A8D8MBA7"/>
<proteinExistence type="predicted"/>
<sequence length="104" mass="11694">MLIRLSISGKFPKFLPITSQPVKKNVQKSQQTFAPADASVGGADHGGLGDVLRGTETAREDSFARYQQQQQQQRNRRTRHRRLVEGFRDLPGGPRAVPHHEGRH</sequence>